<accession>A0A4U5MIR2</accession>
<evidence type="ECO:0000256" key="1">
    <source>
        <dbReference type="SAM" id="MobiDB-lite"/>
    </source>
</evidence>
<comment type="caution">
    <text evidence="2">The sequence shown here is derived from an EMBL/GenBank/DDBJ whole genome shotgun (WGS) entry which is preliminary data.</text>
</comment>
<keyword evidence="3" id="KW-1185">Reference proteome</keyword>
<name>A0A4U5MIR2_STECR</name>
<dbReference type="AlphaFoldDB" id="A0A4U5MIR2"/>
<reference evidence="2 3" key="2">
    <citation type="journal article" date="2019" name="G3 (Bethesda)">
        <title>Hybrid Assembly of the Genome of the Entomopathogenic Nematode Steinernema carpocapsae Identifies the X-Chromosome.</title>
        <authorList>
            <person name="Serra L."/>
            <person name="Macchietto M."/>
            <person name="Macias-Munoz A."/>
            <person name="McGill C.J."/>
            <person name="Rodriguez I.M."/>
            <person name="Rodriguez B."/>
            <person name="Murad R."/>
            <person name="Mortazavi A."/>
        </authorList>
    </citation>
    <scope>NUCLEOTIDE SEQUENCE [LARGE SCALE GENOMIC DNA]</scope>
    <source>
        <strain evidence="2 3">ALL</strain>
    </source>
</reference>
<sequence>MPLSPFPRTSTIPSARLPRMPVRSLGSTYSASSTSPLLPLLPTDWTRPRIRSSPFMIWEEEPSIFRSSRFRRASSRSSPPTETLSSVVKISITPSSTTSPTSSRRSRESISTATPWPCSASVKPLRRPSASFRAPRRPTSICRT</sequence>
<protein>
    <submittedName>
        <fullName evidence="2">Uncharacterized protein</fullName>
    </submittedName>
</protein>
<proteinExistence type="predicted"/>
<reference evidence="2 3" key="1">
    <citation type="journal article" date="2015" name="Genome Biol.">
        <title>Comparative genomics of Steinernema reveals deeply conserved gene regulatory networks.</title>
        <authorList>
            <person name="Dillman A.R."/>
            <person name="Macchietto M."/>
            <person name="Porter C.F."/>
            <person name="Rogers A."/>
            <person name="Williams B."/>
            <person name="Antoshechkin I."/>
            <person name="Lee M.M."/>
            <person name="Goodwin Z."/>
            <person name="Lu X."/>
            <person name="Lewis E.E."/>
            <person name="Goodrich-Blair H."/>
            <person name="Stock S.P."/>
            <person name="Adams B.J."/>
            <person name="Sternberg P.W."/>
            <person name="Mortazavi A."/>
        </authorList>
    </citation>
    <scope>NUCLEOTIDE SEQUENCE [LARGE SCALE GENOMIC DNA]</scope>
    <source>
        <strain evidence="2 3">ALL</strain>
    </source>
</reference>
<evidence type="ECO:0000313" key="3">
    <source>
        <dbReference type="Proteomes" id="UP000298663"/>
    </source>
</evidence>
<feature type="compositionally biased region" description="Low complexity" evidence="1">
    <location>
        <begin position="85"/>
        <end position="103"/>
    </location>
</feature>
<gene>
    <name evidence="2" type="ORF">L596_021415</name>
</gene>
<dbReference type="Proteomes" id="UP000298663">
    <property type="component" value="Unassembled WGS sequence"/>
</dbReference>
<dbReference type="EMBL" id="AZBU02000007">
    <property type="protein sequence ID" value="TKR69231.1"/>
    <property type="molecule type" value="Genomic_DNA"/>
</dbReference>
<evidence type="ECO:0000313" key="2">
    <source>
        <dbReference type="EMBL" id="TKR69231.1"/>
    </source>
</evidence>
<organism evidence="2 3">
    <name type="scientific">Steinernema carpocapsae</name>
    <name type="common">Entomopathogenic nematode</name>
    <dbReference type="NCBI Taxonomy" id="34508"/>
    <lineage>
        <taxon>Eukaryota</taxon>
        <taxon>Metazoa</taxon>
        <taxon>Ecdysozoa</taxon>
        <taxon>Nematoda</taxon>
        <taxon>Chromadorea</taxon>
        <taxon>Rhabditida</taxon>
        <taxon>Tylenchina</taxon>
        <taxon>Panagrolaimomorpha</taxon>
        <taxon>Strongyloidoidea</taxon>
        <taxon>Steinernematidae</taxon>
        <taxon>Steinernema</taxon>
    </lineage>
</organism>
<feature type="region of interest" description="Disordered" evidence="1">
    <location>
        <begin position="67"/>
        <end position="144"/>
    </location>
</feature>